<dbReference type="HAMAP" id="MF_01631">
    <property type="entry name" value="GlmU"/>
    <property type="match status" value="1"/>
</dbReference>
<keyword evidence="22" id="KW-1185">Reference proteome</keyword>
<feature type="binding site" evidence="18">
    <location>
        <position position="109"/>
    </location>
    <ligand>
        <name>Mg(2+)</name>
        <dbReference type="ChEBI" id="CHEBI:18420"/>
    </ligand>
</feature>
<reference evidence="21 22" key="1">
    <citation type="submission" date="2020-07" db="EMBL/GenBank/DDBJ databases">
        <title>Sequencing the genomes of 1000 actinobacteria strains.</title>
        <authorList>
            <person name="Klenk H.-P."/>
        </authorList>
    </citation>
    <scope>NUCLEOTIDE SEQUENCE [LARGE SCALE GENOMIC DNA]</scope>
    <source>
        <strain evidence="21 22">DSM 29531</strain>
    </source>
</reference>
<dbReference type="GO" id="GO:0006048">
    <property type="term" value="P:UDP-N-acetylglucosamine biosynthetic process"/>
    <property type="evidence" value="ECO:0007669"/>
    <property type="project" value="UniProtKB-UniPathway"/>
</dbReference>
<comment type="catalytic activity">
    <reaction evidence="15 18">
        <text>alpha-D-glucosamine 1-phosphate + acetyl-CoA = N-acetyl-alpha-D-glucosamine 1-phosphate + CoA + H(+)</text>
        <dbReference type="Rhea" id="RHEA:13725"/>
        <dbReference type="ChEBI" id="CHEBI:15378"/>
        <dbReference type="ChEBI" id="CHEBI:57287"/>
        <dbReference type="ChEBI" id="CHEBI:57288"/>
        <dbReference type="ChEBI" id="CHEBI:57776"/>
        <dbReference type="ChEBI" id="CHEBI:58516"/>
        <dbReference type="EC" id="2.3.1.157"/>
    </reaction>
</comment>
<dbReference type="InterPro" id="IPR050065">
    <property type="entry name" value="GlmU-like"/>
</dbReference>
<evidence type="ECO:0000256" key="18">
    <source>
        <dbReference type="HAMAP-Rule" id="MF_01631"/>
    </source>
</evidence>
<dbReference type="CDD" id="cd03353">
    <property type="entry name" value="LbH_GlmU_C"/>
    <property type="match status" value="1"/>
</dbReference>
<feature type="binding site" evidence="18">
    <location>
        <position position="161"/>
    </location>
    <ligand>
        <name>UDP-N-acetyl-alpha-D-glucosamine</name>
        <dbReference type="ChEBI" id="CHEBI:57705"/>
    </ligand>
</feature>
<evidence type="ECO:0000256" key="2">
    <source>
        <dbReference type="ARBA" id="ARBA00007707"/>
    </source>
</evidence>
<evidence type="ECO:0000256" key="3">
    <source>
        <dbReference type="ARBA" id="ARBA00007947"/>
    </source>
</evidence>
<dbReference type="RefSeq" id="WP_179479089.1">
    <property type="nucleotide sequence ID" value="NZ_JACCFW010000001.1"/>
</dbReference>
<evidence type="ECO:0000256" key="12">
    <source>
        <dbReference type="ARBA" id="ARBA00023268"/>
    </source>
</evidence>
<feature type="domain" description="MobA-like NTP transferase" evidence="20">
    <location>
        <begin position="8"/>
        <end position="135"/>
    </location>
</feature>
<feature type="region of interest" description="Disordered" evidence="19">
    <location>
        <begin position="461"/>
        <end position="489"/>
    </location>
</feature>
<feature type="binding site" evidence="18">
    <location>
        <position position="234"/>
    </location>
    <ligand>
        <name>UDP-N-acetyl-alpha-D-glucosamine</name>
        <dbReference type="ChEBI" id="CHEBI:57705"/>
    </ligand>
</feature>
<dbReference type="InterPro" id="IPR025877">
    <property type="entry name" value="MobA-like_NTP_Trfase"/>
</dbReference>
<gene>
    <name evidence="18" type="primary">glmU</name>
    <name evidence="21" type="ORF">HNR15_000653</name>
</gene>
<sequence length="489" mass="50600">MSPTPAAVIVLSAGDGTRMRSSINKALHRIGGRPLVAHALYAATGTGAAHVSVVVRAQRDAVAEAARAVDPDVLIADQDEVYGTGRAVECALAVLPSDLQGTVLVITGDTPLLTAQTLSDLTRHHESTDAVATVVTGIVPDAAGYGRIVRGADGTVQAIVEHKHATPEQREIGEFNSGLFAFDAGHLRDTIGQIEVHGEGGEKYLTDVVGAVVGQGHSVSAYVLDDLWQTEGVNDKAQLARLGKELNRRIVDRLMTESGAVVIDPDTTWVDMDVSVGRDTVIEPGTQLRGATTIGADCTIGPDSTLTDMEIGDGAKVVRTHAELSVVGPGASVGPFAYLRPGTELGADSKIGTFVEAKNSTIGKGSKVPHLSYVGDATIGERSNIGAASVFVNYDGVTKHRSYVGNDCRMGSDNMYVAPVTVGDGAGSGAGAVIRKDVPPGALAISVAAQRNIEGWALQKRPGTAQAEAAEAALRDRGDAAPATKDEAL</sequence>
<evidence type="ECO:0000313" key="21">
    <source>
        <dbReference type="EMBL" id="NYJ73690.1"/>
    </source>
</evidence>
<keyword evidence="6 18" id="KW-0548">Nucleotidyltransferase</keyword>
<comment type="cofactor">
    <cofactor evidence="18">
        <name>Mg(2+)</name>
        <dbReference type="ChEBI" id="CHEBI:18420"/>
    </cofactor>
    <text evidence="18">Binds 1 Mg(2+) ion per subunit.</text>
</comment>
<dbReference type="EMBL" id="JACCFW010000001">
    <property type="protein sequence ID" value="NYJ73690.1"/>
    <property type="molecule type" value="Genomic_DNA"/>
</dbReference>
<feature type="compositionally biased region" description="Basic and acidic residues" evidence="19">
    <location>
        <begin position="473"/>
        <end position="489"/>
    </location>
</feature>
<evidence type="ECO:0000256" key="5">
    <source>
        <dbReference type="ARBA" id="ARBA00022679"/>
    </source>
</evidence>
<evidence type="ECO:0000256" key="16">
    <source>
        <dbReference type="ARBA" id="ARBA00048493"/>
    </source>
</evidence>
<dbReference type="UniPathway" id="UPA00113">
    <property type="reaction ID" value="UER00532"/>
</dbReference>
<keyword evidence="9 18" id="KW-0460">Magnesium</keyword>
<keyword evidence="14 18" id="KW-0961">Cell wall biogenesis/degradation</keyword>
<organism evidence="21 22">
    <name type="scientific">Allobranchiibius huperziae</name>
    <dbReference type="NCBI Taxonomy" id="1874116"/>
    <lineage>
        <taxon>Bacteria</taxon>
        <taxon>Bacillati</taxon>
        <taxon>Actinomycetota</taxon>
        <taxon>Actinomycetes</taxon>
        <taxon>Micrococcales</taxon>
        <taxon>Dermacoccaceae</taxon>
        <taxon>Allobranchiibius</taxon>
    </lineage>
</organism>
<comment type="subcellular location">
    <subcellularLocation>
        <location evidence="1 18">Cytoplasm</location>
    </subcellularLocation>
</comment>
<feature type="binding site" evidence="18">
    <location>
        <position position="176"/>
    </location>
    <ligand>
        <name>UDP-N-acetyl-alpha-D-glucosamine</name>
        <dbReference type="ChEBI" id="CHEBI:57705"/>
    </ligand>
</feature>
<feature type="binding site" evidence="18">
    <location>
        <position position="25"/>
    </location>
    <ligand>
        <name>UDP-N-acetyl-alpha-D-glucosamine</name>
        <dbReference type="ChEBI" id="CHEBI:57705"/>
    </ligand>
</feature>
<evidence type="ECO:0000256" key="7">
    <source>
        <dbReference type="ARBA" id="ARBA00022723"/>
    </source>
</evidence>
<dbReference type="GO" id="GO:0000902">
    <property type="term" value="P:cell morphogenesis"/>
    <property type="evidence" value="ECO:0007669"/>
    <property type="project" value="UniProtKB-UniRule"/>
</dbReference>
<comment type="catalytic activity">
    <reaction evidence="16 18">
        <text>N-acetyl-alpha-D-glucosamine 1-phosphate + UTP + H(+) = UDP-N-acetyl-alpha-D-glucosamine + diphosphate</text>
        <dbReference type="Rhea" id="RHEA:13509"/>
        <dbReference type="ChEBI" id="CHEBI:15378"/>
        <dbReference type="ChEBI" id="CHEBI:33019"/>
        <dbReference type="ChEBI" id="CHEBI:46398"/>
        <dbReference type="ChEBI" id="CHEBI:57705"/>
        <dbReference type="ChEBI" id="CHEBI:57776"/>
        <dbReference type="EC" id="2.7.7.23"/>
    </reaction>
</comment>
<comment type="pathway">
    <text evidence="18">Nucleotide-sugar biosynthesis; UDP-N-acetyl-alpha-D-glucosamine biosynthesis; N-acetyl-alpha-D-glucosamine 1-phosphate from alpha-D-glucosamine 6-phosphate (route II): step 2/2.</text>
</comment>
<feature type="binding site" evidence="18">
    <location>
        <position position="78"/>
    </location>
    <ligand>
        <name>UDP-N-acetyl-alpha-D-glucosamine</name>
        <dbReference type="ChEBI" id="CHEBI:57705"/>
    </ligand>
</feature>
<evidence type="ECO:0000256" key="8">
    <source>
        <dbReference type="ARBA" id="ARBA00022737"/>
    </source>
</evidence>
<dbReference type="Pfam" id="PF12804">
    <property type="entry name" value="NTP_transf_3"/>
    <property type="match status" value="1"/>
</dbReference>
<dbReference type="InterPro" id="IPR001451">
    <property type="entry name" value="Hexapep"/>
</dbReference>
<dbReference type="GO" id="GO:0008360">
    <property type="term" value="P:regulation of cell shape"/>
    <property type="evidence" value="ECO:0007669"/>
    <property type="project" value="UniProtKB-KW"/>
</dbReference>
<evidence type="ECO:0000256" key="11">
    <source>
        <dbReference type="ARBA" id="ARBA00022984"/>
    </source>
</evidence>
<dbReference type="InterPro" id="IPR029044">
    <property type="entry name" value="Nucleotide-diphossugar_trans"/>
</dbReference>
<evidence type="ECO:0000256" key="19">
    <source>
        <dbReference type="SAM" id="MobiDB-lite"/>
    </source>
</evidence>
<dbReference type="CDD" id="cd02540">
    <property type="entry name" value="GT2_GlmU_N_bac"/>
    <property type="match status" value="1"/>
</dbReference>
<dbReference type="Pfam" id="PF00132">
    <property type="entry name" value="Hexapep"/>
    <property type="match status" value="1"/>
</dbReference>
<evidence type="ECO:0000259" key="20">
    <source>
        <dbReference type="Pfam" id="PF12804"/>
    </source>
</evidence>
<comment type="pathway">
    <text evidence="18">Nucleotide-sugar biosynthesis; UDP-N-acetyl-alpha-D-glucosamine biosynthesis; UDP-N-acetyl-alpha-D-glucosamine from N-acetyl-alpha-D-glucosamine 1-phosphate: step 1/1.</text>
</comment>
<feature type="binding site" evidence="18">
    <location>
        <position position="358"/>
    </location>
    <ligand>
        <name>UDP-N-acetyl-alpha-D-glucosamine</name>
        <dbReference type="ChEBI" id="CHEBI:57705"/>
    </ligand>
</feature>
<feature type="binding site" evidence="18">
    <location>
        <position position="387"/>
    </location>
    <ligand>
        <name>acetyl-CoA</name>
        <dbReference type="ChEBI" id="CHEBI:57288"/>
    </ligand>
</feature>
<comment type="subunit">
    <text evidence="18">Homotrimer.</text>
</comment>
<comment type="similarity">
    <text evidence="2 18">In the C-terminal section; belongs to the transferase hexapeptide repeat family.</text>
</comment>
<feature type="binding site" evidence="18">
    <location>
        <position position="412"/>
    </location>
    <ligand>
        <name>acetyl-CoA</name>
        <dbReference type="ChEBI" id="CHEBI:57288"/>
    </ligand>
</feature>
<keyword evidence="13 18" id="KW-0012">Acyltransferase</keyword>
<dbReference type="InterPro" id="IPR005882">
    <property type="entry name" value="Bifunctional_GlmU"/>
</dbReference>
<dbReference type="UniPathway" id="UPA00973"/>
<feature type="binding site" evidence="18">
    <location>
        <position position="384"/>
    </location>
    <ligand>
        <name>UDP-N-acetyl-alpha-D-glucosamine</name>
        <dbReference type="ChEBI" id="CHEBI:57705"/>
    </ligand>
</feature>
<keyword evidence="4 18" id="KW-0963">Cytoplasm</keyword>
<feature type="region of interest" description="N-acetyltransferase" evidence="18">
    <location>
        <begin position="259"/>
        <end position="489"/>
    </location>
</feature>
<name>A0A853DG66_9MICO</name>
<evidence type="ECO:0000256" key="14">
    <source>
        <dbReference type="ARBA" id="ARBA00023316"/>
    </source>
</evidence>
<dbReference type="Gene3D" id="2.160.10.10">
    <property type="entry name" value="Hexapeptide repeat proteins"/>
    <property type="match status" value="1"/>
</dbReference>
<evidence type="ECO:0000256" key="6">
    <source>
        <dbReference type="ARBA" id="ARBA00022695"/>
    </source>
</evidence>
<dbReference type="InterPro" id="IPR038009">
    <property type="entry name" value="GlmU_C_LbH"/>
</dbReference>
<dbReference type="Gene3D" id="3.90.550.10">
    <property type="entry name" value="Spore Coat Polysaccharide Biosynthesis Protein SpsA, Chain A"/>
    <property type="match status" value="1"/>
</dbReference>
<dbReference type="GO" id="GO:0005737">
    <property type="term" value="C:cytoplasm"/>
    <property type="evidence" value="ECO:0007669"/>
    <property type="project" value="UniProtKB-SubCell"/>
</dbReference>
<accession>A0A853DG66</accession>
<evidence type="ECO:0000256" key="17">
    <source>
        <dbReference type="ARBA" id="ARBA00049628"/>
    </source>
</evidence>
<dbReference type="EC" id="2.7.7.23" evidence="18"/>
<comment type="function">
    <text evidence="17 18">Catalyzes the last two sequential reactions in the de novo biosynthetic pathway for UDP-N-acetylglucosamine (UDP-GlcNAc). The C-terminal domain catalyzes the transfer of acetyl group from acetyl coenzyme A to glucosamine-1-phosphate (GlcN-1-P) to produce N-acetylglucosamine-1-phosphate (GlcNAc-1-P), which is converted into UDP-GlcNAc by the transfer of uridine 5-monophosphate (from uridine 5-triphosphate), a reaction catalyzed by the N-terminal domain.</text>
</comment>
<proteinExistence type="inferred from homology"/>
<keyword evidence="5 18" id="KW-0808">Transferase</keyword>
<feature type="region of interest" description="Pyrophosphorylase" evidence="18">
    <location>
        <begin position="1"/>
        <end position="236"/>
    </location>
</feature>
<dbReference type="GO" id="GO:0009245">
    <property type="term" value="P:lipid A biosynthetic process"/>
    <property type="evidence" value="ECO:0007669"/>
    <property type="project" value="UniProtKB-UniRule"/>
</dbReference>
<dbReference type="GO" id="GO:0019134">
    <property type="term" value="F:glucosamine-1-phosphate N-acetyltransferase activity"/>
    <property type="evidence" value="ECO:0007669"/>
    <property type="project" value="UniProtKB-UniRule"/>
</dbReference>
<feature type="binding site" evidence="18">
    <location>
        <begin position="83"/>
        <end position="84"/>
    </location>
    <ligand>
        <name>UDP-N-acetyl-alpha-D-glucosamine</name>
        <dbReference type="ChEBI" id="CHEBI:57705"/>
    </ligand>
</feature>
<dbReference type="InterPro" id="IPR011004">
    <property type="entry name" value="Trimer_LpxA-like_sf"/>
</dbReference>
<protein>
    <recommendedName>
        <fullName evidence="18">Bifunctional protein GlmU</fullName>
    </recommendedName>
    <domain>
        <recommendedName>
            <fullName evidence="18">UDP-N-acetylglucosamine pyrophosphorylase</fullName>
            <ecNumber evidence="18">2.7.7.23</ecNumber>
        </recommendedName>
        <alternativeName>
            <fullName evidence="18">N-acetylglucosamine-1-phosphate uridyltransferase</fullName>
        </alternativeName>
    </domain>
    <domain>
        <recommendedName>
            <fullName evidence="18">Glucosamine-1-phosphate N-acetyltransferase</fullName>
            <ecNumber evidence="18">2.3.1.157</ecNumber>
        </recommendedName>
    </domain>
</protein>
<feature type="binding site" evidence="18">
    <location>
        <position position="373"/>
    </location>
    <ligand>
        <name>UDP-N-acetyl-alpha-D-glucosamine</name>
        <dbReference type="ChEBI" id="CHEBI:57705"/>
    </ligand>
</feature>
<evidence type="ECO:0000256" key="9">
    <source>
        <dbReference type="ARBA" id="ARBA00022842"/>
    </source>
</evidence>
<comment type="similarity">
    <text evidence="3 18">In the N-terminal section; belongs to the N-acetylglucosamine-1-phosphate uridyltransferase family.</text>
</comment>
<evidence type="ECO:0000256" key="1">
    <source>
        <dbReference type="ARBA" id="ARBA00004496"/>
    </source>
</evidence>
<dbReference type="AlphaFoldDB" id="A0A853DG66"/>
<feature type="active site" description="Proton acceptor" evidence="18">
    <location>
        <position position="370"/>
    </location>
</feature>
<dbReference type="NCBIfam" id="NF010932">
    <property type="entry name" value="PRK14352.1"/>
    <property type="match status" value="1"/>
</dbReference>
<comment type="caution">
    <text evidence="21">The sequence shown here is derived from an EMBL/GenBank/DDBJ whole genome shotgun (WGS) entry which is preliminary data.</text>
</comment>
<dbReference type="EC" id="2.3.1.157" evidence="18"/>
<dbReference type="Proteomes" id="UP000571817">
    <property type="component" value="Unassembled WGS sequence"/>
</dbReference>
<evidence type="ECO:0000256" key="10">
    <source>
        <dbReference type="ARBA" id="ARBA00022960"/>
    </source>
</evidence>
<feature type="binding site" evidence="18">
    <location>
        <position position="146"/>
    </location>
    <ligand>
        <name>UDP-N-acetyl-alpha-D-glucosamine</name>
        <dbReference type="ChEBI" id="CHEBI:57705"/>
    </ligand>
</feature>
<keyword evidence="10 18" id="KW-0133">Cell shape</keyword>
<feature type="binding site" evidence="18">
    <location>
        <position position="430"/>
    </location>
    <ligand>
        <name>acetyl-CoA</name>
        <dbReference type="ChEBI" id="CHEBI:57288"/>
    </ligand>
</feature>
<feature type="binding site" evidence="18">
    <location>
        <position position="234"/>
    </location>
    <ligand>
        <name>Mg(2+)</name>
        <dbReference type="ChEBI" id="CHEBI:18420"/>
    </ligand>
</feature>
<dbReference type="GO" id="GO:0000287">
    <property type="term" value="F:magnesium ion binding"/>
    <property type="evidence" value="ECO:0007669"/>
    <property type="project" value="UniProtKB-UniRule"/>
</dbReference>
<evidence type="ECO:0000256" key="4">
    <source>
        <dbReference type="ARBA" id="ARBA00022490"/>
    </source>
</evidence>
<dbReference type="PANTHER" id="PTHR43584:SF3">
    <property type="entry name" value="BIFUNCTIONAL PROTEIN GLMU"/>
    <property type="match status" value="1"/>
</dbReference>
<dbReference type="GO" id="GO:0016020">
    <property type="term" value="C:membrane"/>
    <property type="evidence" value="ECO:0007669"/>
    <property type="project" value="GOC"/>
</dbReference>
<dbReference type="PANTHER" id="PTHR43584">
    <property type="entry name" value="NUCLEOTIDYL TRANSFERASE"/>
    <property type="match status" value="1"/>
</dbReference>
<keyword evidence="8 18" id="KW-0677">Repeat</keyword>
<feature type="binding site" evidence="18">
    <location>
        <position position="340"/>
    </location>
    <ligand>
        <name>UDP-N-acetyl-alpha-D-glucosamine</name>
        <dbReference type="ChEBI" id="CHEBI:57705"/>
    </ligand>
</feature>
<dbReference type="GO" id="GO:0003977">
    <property type="term" value="F:UDP-N-acetylglucosamine diphosphorylase activity"/>
    <property type="evidence" value="ECO:0007669"/>
    <property type="project" value="UniProtKB-UniRule"/>
</dbReference>
<dbReference type="GO" id="GO:0071555">
    <property type="term" value="P:cell wall organization"/>
    <property type="evidence" value="ECO:0007669"/>
    <property type="project" value="UniProtKB-KW"/>
</dbReference>
<comment type="caution">
    <text evidence="18">Lacks conserved residue(s) required for the propagation of feature annotation.</text>
</comment>
<evidence type="ECO:0000256" key="13">
    <source>
        <dbReference type="ARBA" id="ARBA00023315"/>
    </source>
</evidence>
<keyword evidence="11 18" id="KW-0573">Peptidoglycan synthesis</keyword>
<dbReference type="SUPFAM" id="SSF53448">
    <property type="entry name" value="Nucleotide-diphospho-sugar transferases"/>
    <property type="match status" value="1"/>
</dbReference>
<keyword evidence="12 18" id="KW-0511">Multifunctional enzyme</keyword>
<dbReference type="GO" id="GO:0009252">
    <property type="term" value="P:peptidoglycan biosynthetic process"/>
    <property type="evidence" value="ECO:0007669"/>
    <property type="project" value="UniProtKB-UniRule"/>
</dbReference>
<keyword evidence="7 18" id="KW-0479">Metal-binding</keyword>
<evidence type="ECO:0000256" key="15">
    <source>
        <dbReference type="ARBA" id="ARBA00048247"/>
    </source>
</evidence>
<dbReference type="NCBIfam" id="TIGR01173">
    <property type="entry name" value="glmU"/>
    <property type="match status" value="1"/>
</dbReference>
<comment type="pathway">
    <text evidence="18">Bacterial outer membrane biogenesis; LPS lipid A biosynthesis.</text>
</comment>
<evidence type="ECO:0000313" key="22">
    <source>
        <dbReference type="Proteomes" id="UP000571817"/>
    </source>
</evidence>
<dbReference type="SUPFAM" id="SSF51161">
    <property type="entry name" value="Trimeric LpxA-like enzymes"/>
    <property type="match status" value="1"/>
</dbReference>
<feature type="binding site" evidence="18">
    <location>
        <begin position="393"/>
        <end position="394"/>
    </location>
    <ligand>
        <name>acetyl-CoA</name>
        <dbReference type="ChEBI" id="CHEBI:57288"/>
    </ligand>
</feature>